<sequence>MKDGKCTKFYPKRFVDQTRFDEDGYPIYRRHNMRVTVKINNVDIDNRFVVPYNLLLLTEYQAHINLEFCKMSNAIEYLFKYVNKGSDQVNATVGDTYQGGQSSEVVDEVKQYYDCLQKLTFRLPNQQHVVFDDANIIIHVYLRNKDLVTMFMGSMIAHRRFPEGWALTYVEYP</sequence>
<accession>A0A445DUR8</accession>
<dbReference type="STRING" id="3818.A0A445DUR8"/>
<dbReference type="Proteomes" id="UP000289738">
    <property type="component" value="Chromosome A03"/>
</dbReference>
<dbReference type="PANTHER" id="PTHR10492:SF101">
    <property type="entry name" value="ATP-DEPENDENT DNA HELICASE"/>
    <property type="match status" value="1"/>
</dbReference>
<organism evidence="1 2">
    <name type="scientific">Arachis hypogaea</name>
    <name type="common">Peanut</name>
    <dbReference type="NCBI Taxonomy" id="3818"/>
    <lineage>
        <taxon>Eukaryota</taxon>
        <taxon>Viridiplantae</taxon>
        <taxon>Streptophyta</taxon>
        <taxon>Embryophyta</taxon>
        <taxon>Tracheophyta</taxon>
        <taxon>Spermatophyta</taxon>
        <taxon>Magnoliopsida</taxon>
        <taxon>eudicotyledons</taxon>
        <taxon>Gunneridae</taxon>
        <taxon>Pentapetalae</taxon>
        <taxon>rosids</taxon>
        <taxon>fabids</taxon>
        <taxon>Fabales</taxon>
        <taxon>Fabaceae</taxon>
        <taxon>Papilionoideae</taxon>
        <taxon>50 kb inversion clade</taxon>
        <taxon>dalbergioids sensu lato</taxon>
        <taxon>Dalbergieae</taxon>
        <taxon>Pterocarpus clade</taxon>
        <taxon>Arachis</taxon>
    </lineage>
</organism>
<dbReference type="PANTHER" id="PTHR10492">
    <property type="match status" value="1"/>
</dbReference>
<name>A0A445DUR8_ARAHY</name>
<dbReference type="AlphaFoldDB" id="A0A445DUR8"/>
<comment type="caution">
    <text evidence="1">The sequence shown here is derived from an EMBL/GenBank/DDBJ whole genome shotgun (WGS) entry which is preliminary data.</text>
</comment>
<dbReference type="EMBL" id="SDMP01000003">
    <property type="protein sequence ID" value="RYR66945.1"/>
    <property type="molecule type" value="Genomic_DNA"/>
</dbReference>
<protein>
    <submittedName>
        <fullName evidence="1">Uncharacterized protein</fullName>
    </submittedName>
</protein>
<proteinExistence type="predicted"/>
<reference evidence="1 2" key="1">
    <citation type="submission" date="2019-01" db="EMBL/GenBank/DDBJ databases">
        <title>Sequencing of cultivated peanut Arachis hypogaea provides insights into genome evolution and oil improvement.</title>
        <authorList>
            <person name="Chen X."/>
        </authorList>
    </citation>
    <scope>NUCLEOTIDE SEQUENCE [LARGE SCALE GENOMIC DNA]</scope>
    <source>
        <strain evidence="2">cv. Fuhuasheng</strain>
        <tissue evidence="1">Leaves</tissue>
    </source>
</reference>
<gene>
    <name evidence="1" type="ORF">Ahy_A03g013145</name>
</gene>
<evidence type="ECO:0000313" key="2">
    <source>
        <dbReference type="Proteomes" id="UP000289738"/>
    </source>
</evidence>
<evidence type="ECO:0000313" key="1">
    <source>
        <dbReference type="EMBL" id="RYR66945.1"/>
    </source>
</evidence>
<keyword evidence="2" id="KW-1185">Reference proteome</keyword>